<dbReference type="Pfam" id="PF23360">
    <property type="entry name" value="BBS7_GAE"/>
    <property type="match status" value="1"/>
</dbReference>
<accession>A0A7R8W812</accession>
<dbReference type="GO" id="GO:0005930">
    <property type="term" value="C:axoneme"/>
    <property type="evidence" value="ECO:0007669"/>
    <property type="project" value="TreeGrafter"/>
</dbReference>
<name>A0A7R8W812_9CRUS</name>
<dbReference type="GO" id="GO:0060271">
    <property type="term" value="P:cilium assembly"/>
    <property type="evidence" value="ECO:0007669"/>
    <property type="project" value="TreeGrafter"/>
</dbReference>
<reference evidence="2" key="1">
    <citation type="submission" date="2020-11" db="EMBL/GenBank/DDBJ databases">
        <authorList>
            <person name="Tran Van P."/>
        </authorList>
    </citation>
    <scope>NUCLEOTIDE SEQUENCE</scope>
</reference>
<dbReference type="AlphaFoldDB" id="A0A7R8W812"/>
<organism evidence="2">
    <name type="scientific">Cyprideis torosa</name>
    <dbReference type="NCBI Taxonomy" id="163714"/>
    <lineage>
        <taxon>Eukaryota</taxon>
        <taxon>Metazoa</taxon>
        <taxon>Ecdysozoa</taxon>
        <taxon>Arthropoda</taxon>
        <taxon>Crustacea</taxon>
        <taxon>Oligostraca</taxon>
        <taxon>Ostracoda</taxon>
        <taxon>Podocopa</taxon>
        <taxon>Podocopida</taxon>
        <taxon>Cytherocopina</taxon>
        <taxon>Cytheroidea</taxon>
        <taxon>Cytherideidae</taxon>
        <taxon>Cyprideis</taxon>
    </lineage>
</organism>
<dbReference type="GO" id="GO:0016020">
    <property type="term" value="C:membrane"/>
    <property type="evidence" value="ECO:0007669"/>
    <property type="project" value="TreeGrafter"/>
</dbReference>
<gene>
    <name evidence="2" type="ORF">CTOB1V02_LOCUS3442</name>
</gene>
<protein>
    <recommendedName>
        <fullName evidence="1">BBS7 GAE domain-containing protein</fullName>
    </recommendedName>
</protein>
<evidence type="ECO:0000313" key="2">
    <source>
        <dbReference type="EMBL" id="CAD7225502.1"/>
    </source>
</evidence>
<proteinExistence type="predicted"/>
<dbReference type="PANTHER" id="PTHR16074:SF4">
    <property type="entry name" value="BARDET-BIEDL SYNDROME 7 PROTEIN"/>
    <property type="match status" value="1"/>
</dbReference>
<sequence length="167" mass="18936">MNLLKQEIEALQIKVAKERERYQAATQSLNAGFSAMPFFSLKDNLLLNQAEASYTLALEVQAPIDIVLLQSDIPIDILDVERNSAVVSFSKCLPDTGNYLLATYRCQANTNRLEVKIRTIEGQYGSIKVYIIPRIQPKTCQVRGYPIKPLSLHARAHTFDPNRWVKE</sequence>
<dbReference type="GO" id="GO:0034464">
    <property type="term" value="C:BBSome"/>
    <property type="evidence" value="ECO:0007669"/>
    <property type="project" value="TreeGrafter"/>
</dbReference>
<dbReference type="EMBL" id="OB660588">
    <property type="protein sequence ID" value="CAD7225502.1"/>
    <property type="molecule type" value="Genomic_DNA"/>
</dbReference>
<dbReference type="GO" id="GO:0043005">
    <property type="term" value="C:neuron projection"/>
    <property type="evidence" value="ECO:0007669"/>
    <property type="project" value="TreeGrafter"/>
</dbReference>
<dbReference type="GO" id="GO:0008104">
    <property type="term" value="P:intracellular protein localization"/>
    <property type="evidence" value="ECO:0007669"/>
    <property type="project" value="TreeGrafter"/>
</dbReference>
<dbReference type="OrthoDB" id="414590at2759"/>
<evidence type="ECO:0000259" key="1">
    <source>
        <dbReference type="Pfam" id="PF23360"/>
    </source>
</evidence>
<dbReference type="GO" id="GO:0036064">
    <property type="term" value="C:ciliary basal body"/>
    <property type="evidence" value="ECO:0007669"/>
    <property type="project" value="TreeGrafter"/>
</dbReference>
<dbReference type="PANTHER" id="PTHR16074">
    <property type="entry name" value="BARDET-BIEDL SYNDROME 7 PROTEIN"/>
    <property type="match status" value="1"/>
</dbReference>
<feature type="domain" description="BBS7 GAE" evidence="1">
    <location>
        <begin position="37"/>
        <end position="145"/>
    </location>
</feature>
<dbReference type="InterPro" id="IPR056334">
    <property type="entry name" value="BBS7_GAE_dom"/>
</dbReference>